<feature type="transmembrane region" description="Helical" evidence="13">
    <location>
        <begin position="989"/>
        <end position="1010"/>
    </location>
</feature>
<evidence type="ECO:0000256" key="11">
    <source>
        <dbReference type="ARBA" id="ARBA00023136"/>
    </source>
</evidence>
<dbReference type="PROSITE" id="PS01229">
    <property type="entry name" value="COF_2"/>
    <property type="match status" value="1"/>
</dbReference>
<dbReference type="FunFam" id="2.70.150.10:FF:000060">
    <property type="entry name" value="Cation-transporting ATPase"/>
    <property type="match status" value="1"/>
</dbReference>
<evidence type="ECO:0000256" key="10">
    <source>
        <dbReference type="ARBA" id="ARBA00022989"/>
    </source>
</evidence>
<dbReference type="AlphaFoldDB" id="K1QW82"/>
<dbReference type="CDD" id="cd07542">
    <property type="entry name" value="P-type_ATPase_cation"/>
    <property type="match status" value="1"/>
</dbReference>
<keyword evidence="11 13" id="KW-0472">Membrane</keyword>
<feature type="transmembrane region" description="Helical" evidence="13">
    <location>
        <begin position="407"/>
        <end position="431"/>
    </location>
</feature>
<dbReference type="InterPro" id="IPR006544">
    <property type="entry name" value="P-type_TPase_V"/>
</dbReference>
<dbReference type="FunFam" id="3.40.50.1000:FF:000045">
    <property type="entry name" value="Cation-transporting ATPase"/>
    <property type="match status" value="1"/>
</dbReference>
<evidence type="ECO:0000256" key="7">
    <source>
        <dbReference type="ARBA" id="ARBA00022840"/>
    </source>
</evidence>
<dbReference type="GO" id="GO:0031902">
    <property type="term" value="C:late endosome membrane"/>
    <property type="evidence" value="ECO:0007669"/>
    <property type="project" value="TreeGrafter"/>
</dbReference>
<feature type="transmembrane region" description="Helical" evidence="13">
    <location>
        <begin position="1096"/>
        <end position="1116"/>
    </location>
</feature>
<dbReference type="EMBL" id="JH817540">
    <property type="protein sequence ID" value="EKC41107.1"/>
    <property type="molecule type" value="Genomic_DNA"/>
</dbReference>
<dbReference type="PANTHER" id="PTHR45630:SF8">
    <property type="entry name" value="CATION-TRANSPORTING ATPASE"/>
    <property type="match status" value="1"/>
</dbReference>
<dbReference type="GO" id="GO:0005524">
    <property type="term" value="F:ATP binding"/>
    <property type="evidence" value="ECO:0007669"/>
    <property type="project" value="UniProtKB-UniRule"/>
</dbReference>
<dbReference type="InterPro" id="IPR018303">
    <property type="entry name" value="ATPase_P-typ_P_site"/>
</dbReference>
<feature type="transmembrane region" description="Helical" evidence="13">
    <location>
        <begin position="908"/>
        <end position="926"/>
    </location>
</feature>
<dbReference type="HOGENOM" id="CLU_001828_0_0_1"/>
<dbReference type="SFLD" id="SFLDF00027">
    <property type="entry name" value="p-type_atpase"/>
    <property type="match status" value="1"/>
</dbReference>
<keyword evidence="8 13" id="KW-0460">Magnesium</keyword>
<evidence type="ECO:0000259" key="15">
    <source>
        <dbReference type="Pfam" id="PF00690"/>
    </source>
</evidence>
<dbReference type="SUPFAM" id="SSF81665">
    <property type="entry name" value="Calcium ATPase, transmembrane domain M"/>
    <property type="match status" value="1"/>
</dbReference>
<keyword evidence="6 13" id="KW-0547">Nucleotide-binding</keyword>
<dbReference type="NCBIfam" id="TIGR01494">
    <property type="entry name" value="ATPase_P-type"/>
    <property type="match status" value="2"/>
</dbReference>
<proteinExistence type="inferred from homology"/>
<sequence length="1224" mass="137691">CYGYRTDQCKEAVFLVLVVLTGGLVLLLLQWRPQMVCYLRKRRCSLSHADTILLQDTYKQYSIASIEEKTFPQSKDFVSSGTQAVDSDYESPADTSGLIVSQEEFKLRYFDHQHVRYLWDRGSQVFSKLKDLSEGTKCVNIQESFYGLSAREQNQKQLVYGENSIEVEVKSYWRLFIEEVMNPFYVFQIASIILWLCDQYYYYAACILFISLMSIGISLYETKRQSKTLHDMVSTQAQTISVCRGEEVYEDVPTGKLVPGDVIAIPQHGCVMTCDAVLITGTCIVNESMLTGESVPVTKTPMTHQEDEEVYSPDNHKRHTLFSGTHILQTRFYGNSKVKAVVVRTGFRTAKGELVRAILFPKPLDMKFYRDAMKFILFLGCMAALGMTYSIIIYVKQGIYPMKIVVRVLDIITIIVPPALPAAMTVGTVFAQSRLKKKGIYCISPPRINFCGRLDVFCFDKTGTLTEDGLDMLGVLPIKNAGFCGVVDDPSTLEVGPFLTCMATCHSLTVIDGELSGDPLDLIMFNSTKWVLEEPGKDTSKFDTIMPTVVRPCTKDTFTSSENPFEVGIIRQFTFSSSVQRMSVITRTLSEDGMQLFCKGAPEKIASLFPHEFHDILHRYTIQGYRVIALAHKKMDPKLTWHQAQRISRDKVEFNMTFLGMIVLQNKLKPETKPAIHKLREARIRTVMVTGDMIQTAISVARNCGMIPIKDRVIIIEASPPDAHGPANIKWVTAETPDEGTDYYTDSDYLEDVHIDLENPHKMHNFHFAVSGQAFAVLTTHFPEYIPRVVVKGTVFARMSPDQKLQLIEELQNIGYNVGMCGDGANDCEALKAAHAGISLSEAEASVAAPFTSSIPNIECVIRVMREGRAALVTSFGCFKYMALYSFIQYVSVLILYTFDANLADMQFLYVDLVITTSVAVLMGYSGAYHKLVPQRPPGSLVKPSNLLSIIAQILLVIIFQISAFLYLHFQPWYKPAPKNLDADNTHCWETTVIFLVSTYQYIASAFVFSKGPPFREPIYKNVPFLLTLCSLFAFSTYLLMLPFKPILDFFNLMELHTKSVEFRSVLLAFSVGFIFAACLLELMELHTKSVEFRSVLLAFSVGFIFAACLLEYLIMDVKCTKKCLNSCSHCCGNGDEKKDHYRKIQNEIQLSNWPPIGQVGKPPDVTQAHGQTHTRQDELPLGAPLTAVLLFIHLQRVSAAIGAHYSLTIQKTDNTINTELDNF</sequence>
<evidence type="ECO:0000256" key="2">
    <source>
        <dbReference type="ARBA" id="ARBA00006000"/>
    </source>
</evidence>
<keyword evidence="10 13" id="KW-1133">Transmembrane helix</keyword>
<dbReference type="InParanoid" id="K1QW82"/>
<dbReference type="GO" id="GO:0019829">
    <property type="term" value="F:ATPase-coupled monoatomic cation transmembrane transporter activity"/>
    <property type="evidence" value="ECO:0007669"/>
    <property type="project" value="UniProtKB-UniRule"/>
</dbReference>
<name>K1QW82_MAGGI</name>
<evidence type="ECO:0000256" key="9">
    <source>
        <dbReference type="ARBA" id="ARBA00022967"/>
    </source>
</evidence>
<keyword evidence="7 13" id="KW-0067">ATP-binding</keyword>
<dbReference type="GO" id="GO:0015662">
    <property type="term" value="F:P-type ion transporter activity"/>
    <property type="evidence" value="ECO:0007669"/>
    <property type="project" value="InterPro"/>
</dbReference>
<dbReference type="InterPro" id="IPR008250">
    <property type="entry name" value="ATPase_P-typ_transduc_dom_A_sf"/>
</dbReference>
<dbReference type="EC" id="7.2.2.-" evidence="13"/>
<dbReference type="Gene3D" id="3.40.50.1000">
    <property type="entry name" value="HAD superfamily/HAD-like"/>
    <property type="match status" value="1"/>
</dbReference>
<dbReference type="Pfam" id="PF13246">
    <property type="entry name" value="Cation_ATPase"/>
    <property type="match status" value="1"/>
</dbReference>
<feature type="domain" description="P-type ATPase A" evidence="14">
    <location>
        <begin position="238"/>
        <end position="358"/>
    </location>
</feature>
<feature type="domain" description="Cation-transporting P-type ATPase N-terminal" evidence="15">
    <location>
        <begin position="147"/>
        <end position="195"/>
    </location>
</feature>
<comment type="subcellular location">
    <subcellularLocation>
        <location evidence="1 13">Membrane</location>
        <topology evidence="1 13">Multi-pass membrane protein</topology>
    </subcellularLocation>
</comment>
<evidence type="ECO:0000259" key="16">
    <source>
        <dbReference type="Pfam" id="PF12409"/>
    </source>
</evidence>
<dbReference type="PROSITE" id="PS00154">
    <property type="entry name" value="ATPASE_E1_E2"/>
    <property type="match status" value="1"/>
</dbReference>
<dbReference type="InterPro" id="IPR023214">
    <property type="entry name" value="HAD_sf"/>
</dbReference>
<evidence type="ECO:0000256" key="12">
    <source>
        <dbReference type="ARBA" id="ARBA00049360"/>
    </source>
</evidence>
<dbReference type="Gene3D" id="2.70.150.10">
    <property type="entry name" value="Calcium-transporting ATPase, cytoplasmic transduction domain A"/>
    <property type="match status" value="1"/>
</dbReference>
<dbReference type="InterPro" id="IPR044492">
    <property type="entry name" value="P_typ_ATPase_HD_dom"/>
</dbReference>
<organism evidence="17">
    <name type="scientific">Magallana gigas</name>
    <name type="common">Pacific oyster</name>
    <name type="synonym">Crassostrea gigas</name>
    <dbReference type="NCBI Taxonomy" id="29159"/>
    <lineage>
        <taxon>Eukaryota</taxon>
        <taxon>Metazoa</taxon>
        <taxon>Spiralia</taxon>
        <taxon>Lophotrochozoa</taxon>
        <taxon>Mollusca</taxon>
        <taxon>Bivalvia</taxon>
        <taxon>Autobranchia</taxon>
        <taxon>Pteriomorphia</taxon>
        <taxon>Ostreida</taxon>
        <taxon>Ostreoidea</taxon>
        <taxon>Ostreidae</taxon>
        <taxon>Magallana</taxon>
    </lineage>
</organism>
<keyword evidence="9 13" id="KW-1278">Translocase</keyword>
<protein>
    <recommendedName>
        <fullName evidence="13">Cation-transporting ATPase</fullName>
        <ecNumber evidence="13">7.2.2.-</ecNumber>
    </recommendedName>
</protein>
<dbReference type="NCBIfam" id="TIGR01657">
    <property type="entry name" value="P-ATPase-V"/>
    <property type="match status" value="1"/>
</dbReference>
<comment type="catalytic activity">
    <reaction evidence="12 13">
        <text>ATP + H2O = ADP + phosphate + H(+)</text>
        <dbReference type="Rhea" id="RHEA:13065"/>
        <dbReference type="ChEBI" id="CHEBI:15377"/>
        <dbReference type="ChEBI" id="CHEBI:15378"/>
        <dbReference type="ChEBI" id="CHEBI:30616"/>
        <dbReference type="ChEBI" id="CHEBI:43474"/>
        <dbReference type="ChEBI" id="CHEBI:456216"/>
    </reaction>
</comment>
<evidence type="ECO:0000259" key="14">
    <source>
        <dbReference type="Pfam" id="PF00122"/>
    </source>
</evidence>
<dbReference type="InterPro" id="IPR023298">
    <property type="entry name" value="ATPase_P-typ_TM_dom_sf"/>
</dbReference>
<evidence type="ECO:0000256" key="8">
    <source>
        <dbReference type="ARBA" id="ARBA00022842"/>
    </source>
</evidence>
<dbReference type="GO" id="GO:0015203">
    <property type="term" value="F:polyamine transmembrane transporter activity"/>
    <property type="evidence" value="ECO:0007669"/>
    <property type="project" value="TreeGrafter"/>
</dbReference>
<evidence type="ECO:0000313" key="17">
    <source>
        <dbReference type="EMBL" id="EKC41107.1"/>
    </source>
</evidence>
<dbReference type="InterPro" id="IPR023299">
    <property type="entry name" value="ATPase_P-typ_cyto_dom_N"/>
</dbReference>
<dbReference type="InterPro" id="IPR001757">
    <property type="entry name" value="P_typ_ATPase"/>
</dbReference>
<dbReference type="InterPro" id="IPR047819">
    <property type="entry name" value="P5A-ATPase_N"/>
</dbReference>
<dbReference type="InterPro" id="IPR004014">
    <property type="entry name" value="ATPase_P-typ_cation-transptr_N"/>
</dbReference>
<dbReference type="GO" id="GO:0046872">
    <property type="term" value="F:metal ion binding"/>
    <property type="evidence" value="ECO:0007669"/>
    <property type="project" value="UniProtKB-UniRule"/>
</dbReference>
<feature type="transmembrane region" description="Helical" evidence="13">
    <location>
        <begin position="947"/>
        <end position="969"/>
    </location>
</feature>
<feature type="transmembrane region" description="Helical" evidence="13">
    <location>
        <begin position="202"/>
        <end position="220"/>
    </location>
</feature>
<dbReference type="Pfam" id="PF12409">
    <property type="entry name" value="P5-ATPase"/>
    <property type="match status" value="1"/>
</dbReference>
<dbReference type="Gene3D" id="3.40.1110.10">
    <property type="entry name" value="Calcium-transporting ATPase, cytoplasmic domain N"/>
    <property type="match status" value="1"/>
</dbReference>
<feature type="transmembrane region" description="Helical" evidence="13">
    <location>
        <begin position="1063"/>
        <end position="1084"/>
    </location>
</feature>
<dbReference type="SUPFAM" id="SSF56784">
    <property type="entry name" value="HAD-like"/>
    <property type="match status" value="1"/>
</dbReference>
<dbReference type="PRINTS" id="PR00119">
    <property type="entry name" value="CATATPASE"/>
</dbReference>
<evidence type="ECO:0000256" key="3">
    <source>
        <dbReference type="ARBA" id="ARBA00022553"/>
    </source>
</evidence>
<dbReference type="FunFam" id="3.40.1110.10:FF:000026">
    <property type="entry name" value="Cation-transporting ATPase"/>
    <property type="match status" value="1"/>
</dbReference>
<comment type="similarity">
    <text evidence="2 13">Belongs to the cation transport ATPase (P-type) (TC 3.A.3) family. Type V subfamily.</text>
</comment>
<dbReference type="SFLD" id="SFLDG00002">
    <property type="entry name" value="C1.7:_P-type_atpase_like"/>
    <property type="match status" value="1"/>
</dbReference>
<dbReference type="GO" id="GO:0006874">
    <property type="term" value="P:intracellular calcium ion homeostasis"/>
    <property type="evidence" value="ECO:0007669"/>
    <property type="project" value="TreeGrafter"/>
</dbReference>
<gene>
    <name evidence="17" type="ORF">CGI_10026567</name>
</gene>
<feature type="transmembrane region" description="Helical" evidence="13">
    <location>
        <begin position="870"/>
        <end position="888"/>
    </location>
</feature>
<evidence type="ECO:0000256" key="13">
    <source>
        <dbReference type="RuleBase" id="RU362082"/>
    </source>
</evidence>
<dbReference type="InterPro" id="IPR059000">
    <property type="entry name" value="ATPase_P-type_domA"/>
</dbReference>
<keyword evidence="5 13" id="KW-0479">Metal-binding</keyword>
<feature type="transmembrane region" description="Helical" evidence="13">
    <location>
        <begin position="1022"/>
        <end position="1043"/>
    </location>
</feature>
<dbReference type="PANTHER" id="PTHR45630">
    <property type="entry name" value="CATION-TRANSPORTING ATPASE-RELATED"/>
    <property type="match status" value="1"/>
</dbReference>
<feature type="domain" description="P5B-type ATPase N-terminal" evidence="16">
    <location>
        <begin position="1"/>
        <end position="120"/>
    </location>
</feature>
<dbReference type="InterPro" id="IPR047821">
    <property type="entry name" value="P5B-type_ATPase"/>
</dbReference>
<reference evidence="17" key="1">
    <citation type="journal article" date="2012" name="Nature">
        <title>The oyster genome reveals stress adaptation and complexity of shell formation.</title>
        <authorList>
            <person name="Zhang G."/>
            <person name="Fang X."/>
            <person name="Guo X."/>
            <person name="Li L."/>
            <person name="Luo R."/>
            <person name="Xu F."/>
            <person name="Yang P."/>
            <person name="Zhang L."/>
            <person name="Wang X."/>
            <person name="Qi H."/>
            <person name="Xiong Z."/>
            <person name="Que H."/>
            <person name="Xie Y."/>
            <person name="Holland P.W."/>
            <person name="Paps J."/>
            <person name="Zhu Y."/>
            <person name="Wu F."/>
            <person name="Chen Y."/>
            <person name="Wang J."/>
            <person name="Peng C."/>
            <person name="Meng J."/>
            <person name="Yang L."/>
            <person name="Liu J."/>
            <person name="Wen B."/>
            <person name="Zhang N."/>
            <person name="Huang Z."/>
            <person name="Zhu Q."/>
            <person name="Feng Y."/>
            <person name="Mount A."/>
            <person name="Hedgecock D."/>
            <person name="Xu Z."/>
            <person name="Liu Y."/>
            <person name="Domazet-Loso T."/>
            <person name="Du Y."/>
            <person name="Sun X."/>
            <person name="Zhang S."/>
            <person name="Liu B."/>
            <person name="Cheng P."/>
            <person name="Jiang X."/>
            <person name="Li J."/>
            <person name="Fan D."/>
            <person name="Wang W."/>
            <person name="Fu W."/>
            <person name="Wang T."/>
            <person name="Wang B."/>
            <person name="Zhang J."/>
            <person name="Peng Z."/>
            <person name="Li Y."/>
            <person name="Li N."/>
            <person name="Wang J."/>
            <person name="Chen M."/>
            <person name="He Y."/>
            <person name="Tan F."/>
            <person name="Song X."/>
            <person name="Zheng Q."/>
            <person name="Huang R."/>
            <person name="Yang H."/>
            <person name="Du X."/>
            <person name="Chen L."/>
            <person name="Yang M."/>
            <person name="Gaffney P.M."/>
            <person name="Wang S."/>
            <person name="Luo L."/>
            <person name="She Z."/>
            <person name="Ming Y."/>
            <person name="Huang W."/>
            <person name="Zhang S."/>
            <person name="Huang B."/>
            <person name="Zhang Y."/>
            <person name="Qu T."/>
            <person name="Ni P."/>
            <person name="Miao G."/>
            <person name="Wang J."/>
            <person name="Wang Q."/>
            <person name="Steinberg C.E."/>
            <person name="Wang H."/>
            <person name="Li N."/>
            <person name="Qian L."/>
            <person name="Zhang G."/>
            <person name="Li Y."/>
            <person name="Yang H."/>
            <person name="Liu X."/>
            <person name="Wang J."/>
            <person name="Yin Y."/>
            <person name="Wang J."/>
        </authorList>
    </citation>
    <scope>NUCLEOTIDE SEQUENCE [LARGE SCALE GENOMIC DNA]</scope>
    <source>
        <strain evidence="17">05x7-T-G4-1.051#20</strain>
    </source>
</reference>
<dbReference type="SUPFAM" id="SSF81653">
    <property type="entry name" value="Calcium ATPase, transduction domain A"/>
    <property type="match status" value="1"/>
</dbReference>
<dbReference type="InterPro" id="IPR036412">
    <property type="entry name" value="HAD-like_sf"/>
</dbReference>
<evidence type="ECO:0000256" key="6">
    <source>
        <dbReference type="ARBA" id="ARBA00022741"/>
    </source>
</evidence>
<keyword evidence="4 13" id="KW-0812">Transmembrane</keyword>
<evidence type="ECO:0000256" key="4">
    <source>
        <dbReference type="ARBA" id="ARBA00022692"/>
    </source>
</evidence>
<feature type="transmembrane region" description="Helical" evidence="13">
    <location>
        <begin position="12"/>
        <end position="31"/>
    </location>
</feature>
<dbReference type="Pfam" id="PF00122">
    <property type="entry name" value="E1-E2_ATPase"/>
    <property type="match status" value="1"/>
</dbReference>
<evidence type="ECO:0000256" key="1">
    <source>
        <dbReference type="ARBA" id="ARBA00004141"/>
    </source>
</evidence>
<dbReference type="Pfam" id="PF00690">
    <property type="entry name" value="Cation_ATPase_N"/>
    <property type="match status" value="1"/>
</dbReference>
<dbReference type="GO" id="GO:0016887">
    <property type="term" value="F:ATP hydrolysis activity"/>
    <property type="evidence" value="ECO:0007669"/>
    <property type="project" value="InterPro"/>
</dbReference>
<evidence type="ECO:0000256" key="5">
    <source>
        <dbReference type="ARBA" id="ARBA00022723"/>
    </source>
</evidence>
<feature type="transmembrane region" description="Helical" evidence="13">
    <location>
        <begin position="375"/>
        <end position="395"/>
    </location>
</feature>
<dbReference type="SFLD" id="SFLDS00003">
    <property type="entry name" value="Haloacid_Dehalogenase"/>
    <property type="match status" value="1"/>
</dbReference>
<keyword evidence="3" id="KW-0597">Phosphoprotein</keyword>
<accession>K1QW82</accession>
<feature type="non-terminal residue" evidence="17">
    <location>
        <position position="1"/>
    </location>
</feature>